<proteinExistence type="predicted"/>
<accession>A0A6C0K613</accession>
<dbReference type="EMBL" id="MN740801">
    <property type="protein sequence ID" value="QHU12526.1"/>
    <property type="molecule type" value="Genomic_DNA"/>
</dbReference>
<sequence length="403" mass="45560">MSTQSATDYKRFLHLLPSNKVAAPAAPAPVVTLPSANPFALTPEEEDSIMREVDEEYDEQLDRRILAEGVDTPPYSSPFDQEDALARQEERDLFSGNLDMYTYHVSCWEEMDTNPCGDTRCHMDHSVLTFHDGQHVWACPHGTWVYDTTDFPGIAGTPPPAPVRCGCPCNSDPLYCNTLLFRDPQRFNALSWGDQTYLEDWMMEAYESPEAKAKRLSKQAAADEASKKELLKYSVTKKEEKWTKGGQMKFRVPRPCRYSSFFLEHTCAKCESKVPEGQNICTAQIIYVMDQEMRNGRMVDTNKLVPKVVKSGGILCKERLAGCWNHDAHKTCIYIHPDEPQWKEACSGDLCYDRDTQKFHKKGECTTCASCNPGIANRGKQQSRWAALGSQATGRPPVHPKRK</sequence>
<evidence type="ECO:0000313" key="1">
    <source>
        <dbReference type="EMBL" id="QHU12526.1"/>
    </source>
</evidence>
<protein>
    <submittedName>
        <fullName evidence="1">Uncharacterized protein</fullName>
    </submittedName>
</protein>
<reference evidence="1" key="1">
    <citation type="journal article" date="2020" name="Nature">
        <title>Giant virus diversity and host interactions through global metagenomics.</title>
        <authorList>
            <person name="Schulz F."/>
            <person name="Roux S."/>
            <person name="Paez-Espino D."/>
            <person name="Jungbluth S."/>
            <person name="Walsh D.A."/>
            <person name="Denef V.J."/>
            <person name="McMahon K.D."/>
            <person name="Konstantinidis K.T."/>
            <person name="Eloe-Fadrosh E.A."/>
            <person name="Kyrpides N.C."/>
            <person name="Woyke T."/>
        </authorList>
    </citation>
    <scope>NUCLEOTIDE SEQUENCE</scope>
    <source>
        <strain evidence="1">GVMAG-S-1101171-110</strain>
    </source>
</reference>
<organism evidence="1">
    <name type="scientific">viral metagenome</name>
    <dbReference type="NCBI Taxonomy" id="1070528"/>
    <lineage>
        <taxon>unclassified sequences</taxon>
        <taxon>metagenomes</taxon>
        <taxon>organismal metagenomes</taxon>
    </lineage>
</organism>
<dbReference type="AlphaFoldDB" id="A0A6C0K613"/>
<name>A0A6C0K613_9ZZZZ</name>